<keyword evidence="3" id="KW-1185">Reference proteome</keyword>
<keyword evidence="2" id="KW-0167">Capsid protein</keyword>
<dbReference type="Pfam" id="PF08757">
    <property type="entry name" value="CotH"/>
    <property type="match status" value="1"/>
</dbReference>
<dbReference type="AlphaFoldDB" id="A0AB38A0Y3"/>
<dbReference type="InterPro" id="IPR014867">
    <property type="entry name" value="Spore_coat_CotH_CotH2/3/7"/>
</dbReference>
<protein>
    <submittedName>
        <fullName evidence="2">Spore coat protein H</fullName>
    </submittedName>
</protein>
<sequence>MKYNYNKKHSKKFLLPVLLLLLSGCAEDYLYDASAYYDEESWNAEASVLNGGALKEDKGIYDVYEDDLEHLYLKVQPGKDAEKGDVFSFSYLQNYSEGDVTGVEPYTDVILTEGDDSAPTSVTGFGFGEFTANAKLTVKGNTDRIESRSWQLKLYDRAGLYEGMKSFNLIKNNDDASRMKIKLGLDLASQLDSVASLRSKFVRLFVYDTTEGGLLQWEDMGIYTLVEQPNKTFLRAHGLNENAALYRAKNFRFEQQTEIRTMDDPAYDEEAFESVLGIREATDHSKLMEVLDVINDPEVTSEALLSGSFNEDNLLTYAALSILMGNVEGTVTDYLIYSPENSQTWYFIPEDFRNAFEIPEWQSYAYLMNNKVFRIYLKEEENRMKLSEKVAEIRLTLTDERITKIIAGYTKQLLSYIYSMPEIIQLPIPAADVEPYISSLVDNIAQADDINYAVLPPYIETYIRKGDTVSLRFDSQENLTYYAEISADRRFSGITETILINEGRFEYGMAGSYYLRVVGVTADGERIVCGNISLDGLGRTIYGGVEIN</sequence>
<comment type="caution">
    <text evidence="2">The sequence shown here is derived from an EMBL/GenBank/DDBJ whole genome shotgun (WGS) entry which is preliminary data.</text>
</comment>
<dbReference type="Proteomes" id="UP000199042">
    <property type="component" value="Unassembled WGS sequence"/>
</dbReference>
<dbReference type="EMBL" id="FNQH01000003">
    <property type="protein sequence ID" value="SEA55667.1"/>
    <property type="molecule type" value="Genomic_DNA"/>
</dbReference>
<name>A0AB38A0Y3_9LACT</name>
<dbReference type="RefSeq" id="WP_176974207.1">
    <property type="nucleotide sequence ID" value="NZ_FJNA01000001.1"/>
</dbReference>
<accession>A0AB38A0Y3</accession>
<feature type="signal peptide" evidence="1">
    <location>
        <begin position="1"/>
        <end position="28"/>
    </location>
</feature>
<feature type="chain" id="PRO_5044207939" evidence="1">
    <location>
        <begin position="29"/>
        <end position="548"/>
    </location>
</feature>
<organism evidence="2 3">
    <name type="scientific">Trichococcus collinsii</name>
    <dbReference type="NCBI Taxonomy" id="157076"/>
    <lineage>
        <taxon>Bacteria</taxon>
        <taxon>Bacillati</taxon>
        <taxon>Bacillota</taxon>
        <taxon>Bacilli</taxon>
        <taxon>Lactobacillales</taxon>
        <taxon>Carnobacteriaceae</taxon>
        <taxon>Trichococcus</taxon>
    </lineage>
</organism>
<keyword evidence="2" id="KW-0946">Virion</keyword>
<evidence type="ECO:0000256" key="1">
    <source>
        <dbReference type="SAM" id="SignalP"/>
    </source>
</evidence>
<evidence type="ECO:0000313" key="3">
    <source>
        <dbReference type="Proteomes" id="UP000199042"/>
    </source>
</evidence>
<dbReference type="PANTHER" id="PTHR40050:SF1">
    <property type="entry name" value="INNER SPORE COAT PROTEIN H"/>
    <property type="match status" value="1"/>
</dbReference>
<reference evidence="2 3" key="1">
    <citation type="submission" date="2016-10" db="EMBL/GenBank/DDBJ databases">
        <authorList>
            <person name="Varghese N."/>
            <person name="Submissions S."/>
        </authorList>
    </citation>
    <scope>NUCLEOTIDE SEQUENCE [LARGE SCALE GENOMIC DNA]</scope>
    <source>
        <strain evidence="2 3">DSM 14526</strain>
    </source>
</reference>
<dbReference type="PANTHER" id="PTHR40050">
    <property type="entry name" value="INNER SPORE COAT PROTEIN H"/>
    <property type="match status" value="1"/>
</dbReference>
<keyword evidence="1" id="KW-0732">Signal</keyword>
<evidence type="ECO:0000313" key="2">
    <source>
        <dbReference type="EMBL" id="SEA55667.1"/>
    </source>
</evidence>
<gene>
    <name evidence="2" type="ORF">SAMN04488525_103434</name>
</gene>
<dbReference type="PROSITE" id="PS51257">
    <property type="entry name" value="PROKAR_LIPOPROTEIN"/>
    <property type="match status" value="1"/>
</dbReference>
<proteinExistence type="predicted"/>